<keyword evidence="2" id="KW-1185">Reference proteome</keyword>
<protein>
    <submittedName>
        <fullName evidence="1">Reverse transcriptase</fullName>
    </submittedName>
</protein>
<dbReference type="OrthoDB" id="1000249at2759"/>
<accession>A0A5B6X576</accession>
<comment type="caution">
    <text evidence="1">The sequence shown here is derived from an EMBL/GenBank/DDBJ whole genome shotgun (WGS) entry which is preliminary data.</text>
</comment>
<evidence type="ECO:0000313" key="1">
    <source>
        <dbReference type="EMBL" id="KAA3489008.1"/>
    </source>
</evidence>
<keyword evidence="1" id="KW-0695">RNA-directed DNA polymerase</keyword>
<dbReference type="AlphaFoldDB" id="A0A5B6X576"/>
<gene>
    <name evidence="1" type="ORF">EPI10_032692</name>
</gene>
<organism evidence="1 2">
    <name type="scientific">Gossypium australe</name>
    <dbReference type="NCBI Taxonomy" id="47621"/>
    <lineage>
        <taxon>Eukaryota</taxon>
        <taxon>Viridiplantae</taxon>
        <taxon>Streptophyta</taxon>
        <taxon>Embryophyta</taxon>
        <taxon>Tracheophyta</taxon>
        <taxon>Spermatophyta</taxon>
        <taxon>Magnoliopsida</taxon>
        <taxon>eudicotyledons</taxon>
        <taxon>Gunneridae</taxon>
        <taxon>Pentapetalae</taxon>
        <taxon>rosids</taxon>
        <taxon>malvids</taxon>
        <taxon>Malvales</taxon>
        <taxon>Malvaceae</taxon>
        <taxon>Malvoideae</taxon>
        <taxon>Gossypium</taxon>
    </lineage>
</organism>
<keyword evidence="1" id="KW-0808">Transferase</keyword>
<proteinExistence type="predicted"/>
<dbReference type="PANTHER" id="PTHR33710:SF71">
    <property type="entry name" value="ENDONUCLEASE_EXONUCLEASE_PHOSPHATASE DOMAIN-CONTAINING PROTEIN"/>
    <property type="match status" value="1"/>
</dbReference>
<keyword evidence="1" id="KW-0548">Nucleotidyltransferase</keyword>
<sequence>MDMGFQGTWFTWERGNLPETNIRERLDRWVANENVRHLTHSISDHCPLLIHTCNEHKFCKRPRFKFEAWWTLEESFEEEVRKSWESSTGSISDKLERLQMCLLRWASSIRRGRDGLKKELIKELGILLEGEMNDDAMEKIIDTRISLNMEQRARANWLLLGDQNSAFFHKYASA</sequence>
<evidence type="ECO:0000313" key="2">
    <source>
        <dbReference type="Proteomes" id="UP000325315"/>
    </source>
</evidence>
<reference evidence="2" key="1">
    <citation type="journal article" date="2019" name="Plant Biotechnol. J.">
        <title>Genome sequencing of the Australian wild diploid species Gossypium australe highlights disease resistance and delayed gland morphogenesis.</title>
        <authorList>
            <person name="Cai Y."/>
            <person name="Cai X."/>
            <person name="Wang Q."/>
            <person name="Wang P."/>
            <person name="Zhang Y."/>
            <person name="Cai C."/>
            <person name="Xu Y."/>
            <person name="Wang K."/>
            <person name="Zhou Z."/>
            <person name="Wang C."/>
            <person name="Geng S."/>
            <person name="Li B."/>
            <person name="Dong Q."/>
            <person name="Hou Y."/>
            <person name="Wang H."/>
            <person name="Ai P."/>
            <person name="Liu Z."/>
            <person name="Yi F."/>
            <person name="Sun M."/>
            <person name="An G."/>
            <person name="Cheng J."/>
            <person name="Zhang Y."/>
            <person name="Shi Q."/>
            <person name="Xie Y."/>
            <person name="Shi X."/>
            <person name="Chang Y."/>
            <person name="Huang F."/>
            <person name="Chen Y."/>
            <person name="Hong S."/>
            <person name="Mi L."/>
            <person name="Sun Q."/>
            <person name="Zhang L."/>
            <person name="Zhou B."/>
            <person name="Peng R."/>
            <person name="Zhang X."/>
            <person name="Liu F."/>
        </authorList>
    </citation>
    <scope>NUCLEOTIDE SEQUENCE [LARGE SCALE GENOMIC DNA]</scope>
    <source>
        <strain evidence="2">cv. PA1801</strain>
    </source>
</reference>
<dbReference type="EMBL" id="SMMG02000001">
    <property type="protein sequence ID" value="KAA3489008.1"/>
    <property type="molecule type" value="Genomic_DNA"/>
</dbReference>
<dbReference type="Proteomes" id="UP000325315">
    <property type="component" value="Unassembled WGS sequence"/>
</dbReference>
<name>A0A5B6X576_9ROSI</name>
<dbReference type="GO" id="GO:0003964">
    <property type="term" value="F:RNA-directed DNA polymerase activity"/>
    <property type="evidence" value="ECO:0007669"/>
    <property type="project" value="UniProtKB-KW"/>
</dbReference>
<dbReference type="PANTHER" id="PTHR33710">
    <property type="entry name" value="BNAC02G09200D PROTEIN"/>
    <property type="match status" value="1"/>
</dbReference>